<organism evidence="1 2">
    <name type="scientific">Rhizophagus irregularis</name>
    <dbReference type="NCBI Taxonomy" id="588596"/>
    <lineage>
        <taxon>Eukaryota</taxon>
        <taxon>Fungi</taxon>
        <taxon>Fungi incertae sedis</taxon>
        <taxon>Mucoromycota</taxon>
        <taxon>Glomeromycotina</taxon>
        <taxon>Glomeromycetes</taxon>
        <taxon>Glomerales</taxon>
        <taxon>Glomeraceae</taxon>
        <taxon>Rhizophagus</taxon>
    </lineage>
</organism>
<dbReference type="VEuPathDB" id="FungiDB:RhiirFUN_002827"/>
<protein>
    <submittedName>
        <fullName evidence="1">Uncharacterized protein</fullName>
    </submittedName>
</protein>
<sequence length="121" mass="13278">MGEEFGKGIQIKDQDELIGKGGFGNSLKSQKVIPKTTSSSEDKQFFEAMENQTASTTQTNEVQHDFNKLNQEFSGRIQIIGGSAEESGTKGEVETDTENGIMNVNRKRIVMTQGGRDNDSD</sequence>
<proteinExistence type="predicted"/>
<dbReference type="VEuPathDB" id="FungiDB:RhiirA1_459586"/>
<reference evidence="1 2" key="1">
    <citation type="submission" date="2016-04" db="EMBL/GenBank/DDBJ databases">
        <title>Genome analyses suggest a sexual origin of heterokaryosis in a supposedly ancient asexual fungus.</title>
        <authorList>
            <person name="Ropars J."/>
            <person name="Sedzielewska K."/>
            <person name="Noel J."/>
            <person name="Charron P."/>
            <person name="Farinelli L."/>
            <person name="Marton T."/>
            <person name="Kruger M."/>
            <person name="Pelin A."/>
            <person name="Brachmann A."/>
            <person name="Corradi N."/>
        </authorList>
    </citation>
    <scope>NUCLEOTIDE SEQUENCE [LARGE SCALE GENOMIC DNA]</scope>
    <source>
        <strain evidence="1 2">A5</strain>
    </source>
</reference>
<dbReference type="EMBL" id="LLXJ01000119">
    <property type="protein sequence ID" value="PKC14758.1"/>
    <property type="molecule type" value="Genomic_DNA"/>
</dbReference>
<dbReference type="OrthoDB" id="10391024at2759"/>
<name>A0A2I1DXZ0_9GLOM</name>
<reference evidence="1 2" key="2">
    <citation type="submission" date="2017-09" db="EMBL/GenBank/DDBJ databases">
        <title>Extensive intraspecific genome diversity in a model arbuscular mycorrhizal fungus.</title>
        <authorList>
            <person name="Chen E.C."/>
            <person name="Morin E."/>
            <person name="Beaudet D."/>
            <person name="Noel J."/>
            <person name="Ndikumana S."/>
            <person name="Charron P."/>
            <person name="St-Onge C."/>
            <person name="Giorgi J."/>
            <person name="Grigoriev I.V."/>
            <person name="Roux C."/>
            <person name="Martin F.M."/>
            <person name="Corradi N."/>
        </authorList>
    </citation>
    <scope>NUCLEOTIDE SEQUENCE [LARGE SCALE GENOMIC DNA]</scope>
    <source>
        <strain evidence="1 2">A5</strain>
    </source>
</reference>
<dbReference type="Proteomes" id="UP000232722">
    <property type="component" value="Unassembled WGS sequence"/>
</dbReference>
<accession>A0A2I1DXZ0</accession>
<evidence type="ECO:0000313" key="2">
    <source>
        <dbReference type="Proteomes" id="UP000232722"/>
    </source>
</evidence>
<dbReference type="VEuPathDB" id="FungiDB:FUN_002764"/>
<comment type="caution">
    <text evidence="1">The sequence shown here is derived from an EMBL/GenBank/DDBJ whole genome shotgun (WGS) entry which is preliminary data.</text>
</comment>
<dbReference type="AlphaFoldDB" id="A0A2I1DXZ0"/>
<evidence type="ECO:0000313" key="1">
    <source>
        <dbReference type="EMBL" id="PKC14758.1"/>
    </source>
</evidence>
<gene>
    <name evidence="1" type="ORF">RhiirA5_409036</name>
</gene>